<dbReference type="InterPro" id="IPR015797">
    <property type="entry name" value="NUDIX_hydrolase-like_dom_sf"/>
</dbReference>
<dbReference type="EMBL" id="JWLZ01000025">
    <property type="protein sequence ID" value="KHT65074.1"/>
    <property type="molecule type" value="Genomic_DNA"/>
</dbReference>
<dbReference type="InterPro" id="IPR000086">
    <property type="entry name" value="NUDIX_hydrolase_dom"/>
</dbReference>
<gene>
    <name evidence="4" type="ORF">RJ45_03160</name>
</gene>
<dbReference type="RefSeq" id="WP_039457902.1">
    <property type="nucleotide sequence ID" value="NZ_JWLZ01000025.1"/>
</dbReference>
<reference evidence="4 5" key="1">
    <citation type="submission" date="2014-12" db="EMBL/GenBank/DDBJ databases">
        <title>Genome sequencing of Photobacterium gaetbulicola AD005a.</title>
        <authorList>
            <person name="Adrian T.G.S."/>
            <person name="Chan K.G."/>
        </authorList>
    </citation>
    <scope>NUCLEOTIDE SEQUENCE [LARGE SCALE GENOMIC DNA]</scope>
    <source>
        <strain evidence="4 5">AD005a</strain>
    </source>
</reference>
<protein>
    <recommendedName>
        <fullName evidence="3">Nudix hydrolase domain-containing protein</fullName>
    </recommendedName>
</protein>
<organism evidence="4 5">
    <name type="scientific">Photobacterium gaetbulicola</name>
    <dbReference type="NCBI Taxonomy" id="1295392"/>
    <lineage>
        <taxon>Bacteria</taxon>
        <taxon>Pseudomonadati</taxon>
        <taxon>Pseudomonadota</taxon>
        <taxon>Gammaproteobacteria</taxon>
        <taxon>Vibrionales</taxon>
        <taxon>Vibrionaceae</taxon>
        <taxon>Photobacterium</taxon>
    </lineage>
</organism>
<evidence type="ECO:0000259" key="3">
    <source>
        <dbReference type="PROSITE" id="PS51462"/>
    </source>
</evidence>
<proteinExistence type="predicted"/>
<keyword evidence="2" id="KW-0378">Hydrolase</keyword>
<evidence type="ECO:0000313" key="5">
    <source>
        <dbReference type="Proteomes" id="UP000031278"/>
    </source>
</evidence>
<dbReference type="Pfam" id="PF00293">
    <property type="entry name" value="NUDIX"/>
    <property type="match status" value="1"/>
</dbReference>
<dbReference type="Gene3D" id="3.90.79.10">
    <property type="entry name" value="Nucleoside Triphosphate Pyrophosphohydrolase"/>
    <property type="match status" value="1"/>
</dbReference>
<evidence type="ECO:0000256" key="2">
    <source>
        <dbReference type="ARBA" id="ARBA00022801"/>
    </source>
</evidence>
<dbReference type="PANTHER" id="PTHR43046:SF14">
    <property type="entry name" value="MUTT_NUDIX FAMILY PROTEIN"/>
    <property type="match status" value="1"/>
</dbReference>
<dbReference type="SUPFAM" id="SSF55811">
    <property type="entry name" value="Nudix"/>
    <property type="match status" value="1"/>
</dbReference>
<name>A0A0B9G918_9GAMM</name>
<dbReference type="PROSITE" id="PS51462">
    <property type="entry name" value="NUDIX"/>
    <property type="match status" value="1"/>
</dbReference>
<feature type="domain" description="Nudix hydrolase" evidence="3">
    <location>
        <begin position="1"/>
        <end position="132"/>
    </location>
</feature>
<sequence length="147" mass="16377">MAFHYVARGLIREGGHVLLVRAIGDNMTFLPGGHIEFGESAPVALARELFEEASINANVGAFIGAAENEWFLNGQPQAEINLLFEVETGLSHRDPIASNEAHLEFFWVPCEDIECWNLFPESLRQLVKQNRLPKPAFWGTGISLKSE</sequence>
<evidence type="ECO:0000256" key="1">
    <source>
        <dbReference type="ARBA" id="ARBA00001946"/>
    </source>
</evidence>
<dbReference type="GO" id="GO:0016787">
    <property type="term" value="F:hydrolase activity"/>
    <property type="evidence" value="ECO:0007669"/>
    <property type="project" value="UniProtKB-KW"/>
</dbReference>
<dbReference type="Proteomes" id="UP000031278">
    <property type="component" value="Unassembled WGS sequence"/>
</dbReference>
<dbReference type="PANTHER" id="PTHR43046">
    <property type="entry name" value="GDP-MANNOSE MANNOSYL HYDROLASE"/>
    <property type="match status" value="1"/>
</dbReference>
<comment type="cofactor">
    <cofactor evidence="1">
        <name>Mg(2+)</name>
        <dbReference type="ChEBI" id="CHEBI:18420"/>
    </cofactor>
</comment>
<dbReference type="AlphaFoldDB" id="A0A0B9G918"/>
<accession>A0A0B9G918</accession>
<comment type="caution">
    <text evidence="4">The sequence shown here is derived from an EMBL/GenBank/DDBJ whole genome shotgun (WGS) entry which is preliminary data.</text>
</comment>
<evidence type="ECO:0000313" key="4">
    <source>
        <dbReference type="EMBL" id="KHT65074.1"/>
    </source>
</evidence>